<protein>
    <submittedName>
        <fullName evidence="2">Low-affinity potassium transport protein</fullName>
    </submittedName>
</protein>
<dbReference type="GO" id="GO:1990573">
    <property type="term" value="P:potassium ion import across plasma membrane"/>
    <property type="evidence" value="ECO:0007669"/>
    <property type="project" value="TreeGrafter"/>
</dbReference>
<keyword evidence="1" id="KW-0812">Transmembrane</keyword>
<name>A0A2K3QEB5_9HYPO</name>
<keyword evidence="1" id="KW-0472">Membrane</keyword>
<comment type="caution">
    <text evidence="2">The sequence shown here is derived from an EMBL/GenBank/DDBJ whole genome shotgun (WGS) entry which is preliminary data.</text>
</comment>
<keyword evidence="3" id="KW-1185">Reference proteome</keyword>
<sequence length="121" mass="13325">MGLLSLPVLYPYGNLSAVDAYFFGASVSTESGLNTYDINNLALYQQLYIYFIPMFTNLGFVNIIVVIVRLHWFNKRISKSGRSQGKHTSRQCFPACMHPGLLEASSVRPRSSAGAPASVTC</sequence>
<gene>
    <name evidence="2" type="ORF">TCAP_04176</name>
</gene>
<dbReference type="OrthoDB" id="9999863at2759"/>
<proteinExistence type="predicted"/>
<dbReference type="GO" id="GO:0030007">
    <property type="term" value="P:intracellular potassium ion homeostasis"/>
    <property type="evidence" value="ECO:0007669"/>
    <property type="project" value="TreeGrafter"/>
</dbReference>
<evidence type="ECO:0000313" key="3">
    <source>
        <dbReference type="Proteomes" id="UP000236621"/>
    </source>
</evidence>
<keyword evidence="1" id="KW-1133">Transmembrane helix</keyword>
<dbReference type="PANTHER" id="PTHR31064">
    <property type="entry name" value="POTASSIUM TRANSPORT PROTEIN DDB_G0292412-RELATED"/>
    <property type="match status" value="1"/>
</dbReference>
<dbReference type="PANTHER" id="PTHR31064:SF5">
    <property type="entry name" value="POTASSIUM ION TRANSPORTER (EUROFUNG)"/>
    <property type="match status" value="1"/>
</dbReference>
<dbReference type="AlphaFoldDB" id="A0A2K3QEB5"/>
<evidence type="ECO:0000256" key="1">
    <source>
        <dbReference type="SAM" id="Phobius"/>
    </source>
</evidence>
<feature type="transmembrane region" description="Helical" evidence="1">
    <location>
        <begin position="47"/>
        <end position="72"/>
    </location>
</feature>
<dbReference type="GO" id="GO:0140107">
    <property type="term" value="F:high-affinity potassium ion transmembrane transporter activity"/>
    <property type="evidence" value="ECO:0007669"/>
    <property type="project" value="TreeGrafter"/>
</dbReference>
<accession>A0A2K3QEB5</accession>
<dbReference type="STRING" id="45235.A0A2K3QEB5"/>
<dbReference type="InterPro" id="IPR051143">
    <property type="entry name" value="TrkH_K-transport"/>
</dbReference>
<dbReference type="GO" id="GO:0005886">
    <property type="term" value="C:plasma membrane"/>
    <property type="evidence" value="ECO:0007669"/>
    <property type="project" value="TreeGrafter"/>
</dbReference>
<dbReference type="Proteomes" id="UP000236621">
    <property type="component" value="Unassembled WGS sequence"/>
</dbReference>
<organism evidence="2 3">
    <name type="scientific">Tolypocladium capitatum</name>
    <dbReference type="NCBI Taxonomy" id="45235"/>
    <lineage>
        <taxon>Eukaryota</taxon>
        <taxon>Fungi</taxon>
        <taxon>Dikarya</taxon>
        <taxon>Ascomycota</taxon>
        <taxon>Pezizomycotina</taxon>
        <taxon>Sordariomycetes</taxon>
        <taxon>Hypocreomycetidae</taxon>
        <taxon>Hypocreales</taxon>
        <taxon>Ophiocordycipitaceae</taxon>
        <taxon>Tolypocladium</taxon>
    </lineage>
</organism>
<dbReference type="EMBL" id="NRSZ01000652">
    <property type="protein sequence ID" value="PNY25886.1"/>
    <property type="molecule type" value="Genomic_DNA"/>
</dbReference>
<evidence type="ECO:0000313" key="2">
    <source>
        <dbReference type="EMBL" id="PNY25886.1"/>
    </source>
</evidence>
<reference evidence="2 3" key="1">
    <citation type="submission" date="2017-08" db="EMBL/GenBank/DDBJ databases">
        <title>Harnessing the power of phylogenomics to disentangle the directionality and signatures of interkingdom host jumping in the parasitic fungal genus Tolypocladium.</title>
        <authorList>
            <person name="Quandt C.A."/>
            <person name="Patterson W."/>
            <person name="Spatafora J.W."/>
        </authorList>
    </citation>
    <scope>NUCLEOTIDE SEQUENCE [LARGE SCALE GENOMIC DNA]</scope>
    <source>
        <strain evidence="2 3">CBS 113982</strain>
    </source>
</reference>